<keyword evidence="1" id="KW-0378">Hydrolase</keyword>
<dbReference type="AlphaFoldDB" id="A0A840EQ15"/>
<name>A0A840EQ15_9FLAO</name>
<dbReference type="InterPro" id="IPR022742">
    <property type="entry name" value="Hydrolase_4"/>
</dbReference>
<dbReference type="PROSITE" id="PS00708">
    <property type="entry name" value="PRO_ENDOPEP_SER"/>
    <property type="match status" value="1"/>
</dbReference>
<dbReference type="Gene3D" id="3.40.50.1820">
    <property type="entry name" value="alpha/beta hydrolase"/>
    <property type="match status" value="1"/>
</dbReference>
<protein>
    <recommendedName>
        <fullName evidence="2">Serine aminopeptidase S33 domain-containing protein</fullName>
    </recommendedName>
</protein>
<dbReference type="GO" id="GO:0006508">
    <property type="term" value="P:proteolysis"/>
    <property type="evidence" value="ECO:0007669"/>
    <property type="project" value="InterPro"/>
</dbReference>
<dbReference type="Proteomes" id="UP000553034">
    <property type="component" value="Unassembled WGS sequence"/>
</dbReference>
<feature type="domain" description="Serine aminopeptidase S33" evidence="2">
    <location>
        <begin position="192"/>
        <end position="428"/>
    </location>
</feature>
<evidence type="ECO:0000313" key="3">
    <source>
        <dbReference type="EMBL" id="MBB4119151.1"/>
    </source>
</evidence>
<gene>
    <name evidence="3" type="ORF">GGR32_001447</name>
</gene>
<dbReference type="InterPro" id="IPR053145">
    <property type="entry name" value="AB_hydrolase_Est10"/>
</dbReference>
<dbReference type="GO" id="GO:0004252">
    <property type="term" value="F:serine-type endopeptidase activity"/>
    <property type="evidence" value="ECO:0007669"/>
    <property type="project" value="InterPro"/>
</dbReference>
<comment type="caution">
    <text evidence="3">The sequence shown here is derived from an EMBL/GenBank/DDBJ whole genome shotgun (WGS) entry which is preliminary data.</text>
</comment>
<dbReference type="SUPFAM" id="SSF53474">
    <property type="entry name" value="alpha/beta-Hydrolases"/>
    <property type="match status" value="1"/>
</dbReference>
<dbReference type="PANTHER" id="PTHR43265:SF1">
    <property type="entry name" value="ESTERASE ESTD"/>
    <property type="match status" value="1"/>
</dbReference>
<proteinExistence type="predicted"/>
<dbReference type="InterPro" id="IPR029058">
    <property type="entry name" value="AB_hydrolase_fold"/>
</dbReference>
<evidence type="ECO:0000256" key="1">
    <source>
        <dbReference type="ARBA" id="ARBA00022801"/>
    </source>
</evidence>
<evidence type="ECO:0000259" key="2">
    <source>
        <dbReference type="Pfam" id="PF12146"/>
    </source>
</evidence>
<sequence>MKKYFLYIALFLYTCPNIMGQTLSGQWSGKINFQGAQLRLAFTFSQSEAGKLQATMSSPDQSVYDIPADSVYFVNDSLKIAVNQFGITYQAKKTKPTKFNGVFEQAGFKLPLELNFDAIPTSKKEKPQTPKPPFSYQVENITFPNNKENFKLAGTLSLPKNKTNLPAVILISGSGKHNRNQEILGHKPFWVIADYLTKNGIAVLRFDDRGVAESEGNFDDATSKDFANDAEAAFNYLRNRKEINSKKIGLLGHSEGGIIAPIVALNNPDVAFMVLLAAPGLSGDEILLLQQELIGKANNINPKSLKKLIQTNQKLFEIVKTTDDKEFLNQKLTETLKTHSDKLNVYNINENKFIDNSIKGLTTPWMKFFLSYNPAPTLQKINCPVFALNGEKDIQVPAKENLAAIKNAFAKNKQAKLTLKEYPQLNHLFQECNLCNLTEYGQLEQSISPIVLKDITQWILKQTSKKY</sequence>
<organism evidence="3 4">
    <name type="scientific">Mesonia hippocampi</name>
    <dbReference type="NCBI Taxonomy" id="1628250"/>
    <lineage>
        <taxon>Bacteria</taxon>
        <taxon>Pseudomonadati</taxon>
        <taxon>Bacteroidota</taxon>
        <taxon>Flavobacteriia</taxon>
        <taxon>Flavobacteriales</taxon>
        <taxon>Flavobacteriaceae</taxon>
        <taxon>Mesonia</taxon>
    </lineage>
</organism>
<dbReference type="EMBL" id="JACIFO010000005">
    <property type="protein sequence ID" value="MBB4119151.1"/>
    <property type="molecule type" value="Genomic_DNA"/>
</dbReference>
<dbReference type="InterPro" id="IPR002471">
    <property type="entry name" value="Pept_S9_AS"/>
</dbReference>
<reference evidence="3 4" key="1">
    <citation type="submission" date="2020-08" db="EMBL/GenBank/DDBJ databases">
        <title>Genomic Encyclopedia of Type Strains, Phase IV (KMG-IV): sequencing the most valuable type-strain genomes for metagenomic binning, comparative biology and taxonomic classification.</title>
        <authorList>
            <person name="Goeker M."/>
        </authorList>
    </citation>
    <scope>NUCLEOTIDE SEQUENCE [LARGE SCALE GENOMIC DNA]</scope>
    <source>
        <strain evidence="3 4">DSM 29568</strain>
    </source>
</reference>
<dbReference type="GO" id="GO:0052689">
    <property type="term" value="F:carboxylic ester hydrolase activity"/>
    <property type="evidence" value="ECO:0007669"/>
    <property type="project" value="TreeGrafter"/>
</dbReference>
<accession>A0A840EQ15</accession>
<dbReference type="PANTHER" id="PTHR43265">
    <property type="entry name" value="ESTERASE ESTD"/>
    <property type="match status" value="1"/>
</dbReference>
<keyword evidence="4" id="KW-1185">Reference proteome</keyword>
<dbReference type="RefSeq" id="WP_183477507.1">
    <property type="nucleotide sequence ID" value="NZ_JACIFO010000005.1"/>
</dbReference>
<evidence type="ECO:0000313" key="4">
    <source>
        <dbReference type="Proteomes" id="UP000553034"/>
    </source>
</evidence>
<dbReference type="Pfam" id="PF12146">
    <property type="entry name" value="Hydrolase_4"/>
    <property type="match status" value="1"/>
</dbReference>